<keyword evidence="4 7" id="KW-0812">Transmembrane</keyword>
<organism evidence="9 10">
    <name type="scientific">Pseudolabrys taiwanensis</name>
    <dbReference type="NCBI Taxonomy" id="331696"/>
    <lineage>
        <taxon>Bacteria</taxon>
        <taxon>Pseudomonadati</taxon>
        <taxon>Pseudomonadota</taxon>
        <taxon>Alphaproteobacteria</taxon>
        <taxon>Hyphomicrobiales</taxon>
        <taxon>Xanthobacteraceae</taxon>
        <taxon>Pseudolabrys</taxon>
    </lineage>
</organism>
<dbReference type="GO" id="GO:0004252">
    <property type="term" value="F:serine-type endopeptidase activity"/>
    <property type="evidence" value="ECO:0007669"/>
    <property type="project" value="InterPro"/>
</dbReference>
<keyword evidence="5 7" id="KW-1133">Transmembrane helix</keyword>
<protein>
    <submittedName>
        <fullName evidence="9">Rhomboid family intramembrane serine protease</fullName>
    </submittedName>
</protein>
<dbReference type="Pfam" id="PF01694">
    <property type="entry name" value="Rhomboid"/>
    <property type="match status" value="1"/>
</dbReference>
<evidence type="ECO:0000256" key="7">
    <source>
        <dbReference type="SAM" id="Phobius"/>
    </source>
</evidence>
<keyword evidence="9" id="KW-0378">Hydrolase</keyword>
<evidence type="ECO:0000259" key="8">
    <source>
        <dbReference type="Pfam" id="PF01694"/>
    </source>
</evidence>
<dbReference type="Proteomes" id="UP000254889">
    <property type="component" value="Chromosome"/>
</dbReference>
<dbReference type="KEGG" id="ptaw:DW352_02425"/>
<keyword evidence="9" id="KW-0645">Protease</keyword>
<dbReference type="AlphaFoldDB" id="A0A346A3S9"/>
<comment type="subcellular location">
    <subcellularLocation>
        <location evidence="1">Membrane</location>
        <topology evidence="1">Multi-pass membrane protein</topology>
    </subcellularLocation>
</comment>
<dbReference type="GO" id="GO:0016020">
    <property type="term" value="C:membrane"/>
    <property type="evidence" value="ECO:0007669"/>
    <property type="project" value="UniProtKB-SubCell"/>
</dbReference>
<dbReference type="Gene3D" id="1.20.1540.10">
    <property type="entry name" value="Rhomboid-like"/>
    <property type="match status" value="1"/>
</dbReference>
<keyword evidence="3" id="KW-0997">Cell inner membrane</keyword>
<accession>A0A346A3S9</accession>
<reference evidence="9 10" key="1">
    <citation type="submission" date="2018-07" db="EMBL/GenBank/DDBJ databases">
        <authorList>
            <person name="Quirk P.G."/>
            <person name="Krulwich T.A."/>
        </authorList>
    </citation>
    <scope>NUCLEOTIDE SEQUENCE [LARGE SCALE GENOMIC DNA]</scope>
    <source>
        <strain evidence="9 10">CC-BB4</strain>
    </source>
</reference>
<dbReference type="PANTHER" id="PTHR43066">
    <property type="entry name" value="RHOMBOID-RELATED PROTEIN"/>
    <property type="match status" value="1"/>
</dbReference>
<feature type="domain" description="Peptidase S54 rhomboid" evidence="8">
    <location>
        <begin position="55"/>
        <end position="216"/>
    </location>
</feature>
<dbReference type="GO" id="GO:0006508">
    <property type="term" value="P:proteolysis"/>
    <property type="evidence" value="ECO:0007669"/>
    <property type="project" value="UniProtKB-KW"/>
</dbReference>
<evidence type="ECO:0000256" key="3">
    <source>
        <dbReference type="ARBA" id="ARBA00022519"/>
    </source>
</evidence>
<feature type="transmembrane region" description="Helical" evidence="7">
    <location>
        <begin position="95"/>
        <end position="113"/>
    </location>
</feature>
<dbReference type="SUPFAM" id="SSF144091">
    <property type="entry name" value="Rhomboid-like"/>
    <property type="match status" value="1"/>
</dbReference>
<dbReference type="PANTHER" id="PTHR43066:SF26">
    <property type="entry name" value="RHOMBOID PROTEASE GLPG"/>
    <property type="match status" value="1"/>
</dbReference>
<dbReference type="EMBL" id="CP031417">
    <property type="protein sequence ID" value="AXK83826.1"/>
    <property type="molecule type" value="Genomic_DNA"/>
</dbReference>
<evidence type="ECO:0000256" key="6">
    <source>
        <dbReference type="ARBA" id="ARBA00023136"/>
    </source>
</evidence>
<evidence type="ECO:0000313" key="10">
    <source>
        <dbReference type="Proteomes" id="UP000254889"/>
    </source>
</evidence>
<feature type="transmembrane region" description="Helical" evidence="7">
    <location>
        <begin position="201"/>
        <end position="220"/>
    </location>
</feature>
<sequence length="234" mass="24955">MLITIAVMALVHVVRTMLLSETQDIEFLLTFAFIPARYDSSIVLGGPLPGGAAADVWTFVTYSLIHADWTHFGVNSIWLLPFGTAVARRFGPVRFLAFFAVTAAAGAGMHLLTHAGEQAPMIGASAAISGTMAAAMRFAFQHGGPLGMLREADDDAYRVPALSLVGVFSDARVLMFLAVWFGINILFGLGSMSITGGDQSVAWQAHIGGFLAGLILFSWFDPVSRSGDYGATRH</sequence>
<evidence type="ECO:0000256" key="5">
    <source>
        <dbReference type="ARBA" id="ARBA00022989"/>
    </source>
</evidence>
<evidence type="ECO:0000256" key="1">
    <source>
        <dbReference type="ARBA" id="ARBA00004141"/>
    </source>
</evidence>
<proteinExistence type="predicted"/>
<keyword evidence="6 7" id="KW-0472">Membrane</keyword>
<name>A0A346A3S9_9HYPH</name>
<gene>
    <name evidence="9" type="ORF">DW352_02425</name>
</gene>
<feature type="transmembrane region" description="Helical" evidence="7">
    <location>
        <begin position="119"/>
        <end position="140"/>
    </location>
</feature>
<feature type="transmembrane region" description="Helical" evidence="7">
    <location>
        <begin position="173"/>
        <end position="195"/>
    </location>
</feature>
<keyword evidence="10" id="KW-1185">Reference proteome</keyword>
<evidence type="ECO:0000256" key="2">
    <source>
        <dbReference type="ARBA" id="ARBA00022475"/>
    </source>
</evidence>
<keyword evidence="2" id="KW-1003">Cell membrane</keyword>
<dbReference type="InterPro" id="IPR022764">
    <property type="entry name" value="Peptidase_S54_rhomboid_dom"/>
</dbReference>
<evidence type="ECO:0000313" key="9">
    <source>
        <dbReference type="EMBL" id="AXK83826.1"/>
    </source>
</evidence>
<dbReference type="OrthoDB" id="9797190at2"/>
<evidence type="ECO:0000256" key="4">
    <source>
        <dbReference type="ARBA" id="ARBA00022692"/>
    </source>
</evidence>
<dbReference type="InterPro" id="IPR035952">
    <property type="entry name" value="Rhomboid-like_sf"/>
</dbReference>